<dbReference type="PANTHER" id="PTHR34543">
    <property type="entry name" value="PROTEIN ABA DEFICIENT 4, CHLOROPLASTIC"/>
    <property type="match status" value="1"/>
</dbReference>
<dbReference type="PANTHER" id="PTHR34543:SF1">
    <property type="entry name" value="PROTEIN ABA DEFICIENT 4, CHLOROPLASTIC"/>
    <property type="match status" value="1"/>
</dbReference>
<comment type="caution">
    <text evidence="3">The sequence shown here is derived from an EMBL/GenBank/DDBJ whole genome shotgun (WGS) entry which is preliminary data.</text>
</comment>
<proteinExistence type="predicted"/>
<feature type="region of interest" description="Disordered" evidence="1">
    <location>
        <begin position="196"/>
        <end position="216"/>
    </location>
</feature>
<accession>A0A8T0RPZ0</accession>
<evidence type="ECO:0008006" key="5">
    <source>
        <dbReference type="Google" id="ProtNLM"/>
    </source>
</evidence>
<dbReference type="Pfam" id="PF14108">
    <property type="entry name" value="ABA4-like"/>
    <property type="match status" value="1"/>
</dbReference>
<feature type="transmembrane region" description="Helical" evidence="2">
    <location>
        <begin position="225"/>
        <end position="248"/>
    </location>
</feature>
<organism evidence="3 4">
    <name type="scientific">Panicum virgatum</name>
    <name type="common">Blackwell switchgrass</name>
    <dbReference type="NCBI Taxonomy" id="38727"/>
    <lineage>
        <taxon>Eukaryota</taxon>
        <taxon>Viridiplantae</taxon>
        <taxon>Streptophyta</taxon>
        <taxon>Embryophyta</taxon>
        <taxon>Tracheophyta</taxon>
        <taxon>Spermatophyta</taxon>
        <taxon>Magnoliopsida</taxon>
        <taxon>Liliopsida</taxon>
        <taxon>Poales</taxon>
        <taxon>Poaceae</taxon>
        <taxon>PACMAD clade</taxon>
        <taxon>Panicoideae</taxon>
        <taxon>Panicodae</taxon>
        <taxon>Paniceae</taxon>
        <taxon>Panicinae</taxon>
        <taxon>Panicum</taxon>
        <taxon>Panicum sect. Hiantes</taxon>
    </lineage>
</organism>
<name>A0A8T0RPZ0_PANVG</name>
<feature type="transmembrane region" description="Helical" evidence="2">
    <location>
        <begin position="260"/>
        <end position="278"/>
    </location>
</feature>
<feature type="compositionally biased region" description="Pro residues" evidence="1">
    <location>
        <begin position="99"/>
        <end position="126"/>
    </location>
</feature>
<sequence>MESVPARAGLVCGRCARPRVRSPPPRPTSSGGPRHRPAHHGKGSARASGLVGECSGTKLLAAAEAGRPEVRSPLLQSEQRRCCYKLQRGLHLRPGSNGSPPPLPPAPAPPPPEPWRPARPHPPSRSPPARGYVADSTTASIPECNWLNRSASGSLQVSLPLALALRQRPEARAPRAPLRPPAARSWLGGPFSPEFAAASPRAGSRGTGRGPPPFRPRAVMTTSQIASAAFTWGTVAVLPFYTLMVVAPNASITKRTVESSAPYVALGLLYAYLLYLSWTPDTLRAMFASKYWLPELQGIVRMFASEMTVASAWIHLLAVDLFAARQVYHDGLKNNIETRHSVSLCLLFCPVGILCHVATKVLAGAVGRSH</sequence>
<keyword evidence="2" id="KW-1133">Transmembrane helix</keyword>
<evidence type="ECO:0000256" key="1">
    <source>
        <dbReference type="SAM" id="MobiDB-lite"/>
    </source>
</evidence>
<dbReference type="Proteomes" id="UP000823388">
    <property type="component" value="Chromosome 5N"/>
</dbReference>
<feature type="region of interest" description="Disordered" evidence="1">
    <location>
        <begin position="1"/>
        <end position="51"/>
    </location>
</feature>
<protein>
    <recommendedName>
        <fullName evidence="5">Protein MAO HUZI 4, chloroplastic</fullName>
    </recommendedName>
</protein>
<keyword evidence="2" id="KW-0472">Membrane</keyword>
<dbReference type="EMBL" id="CM029046">
    <property type="protein sequence ID" value="KAG2587225.1"/>
    <property type="molecule type" value="Genomic_DNA"/>
</dbReference>
<dbReference type="AlphaFoldDB" id="A0A8T0RPZ0"/>
<feature type="transmembrane region" description="Helical" evidence="2">
    <location>
        <begin position="344"/>
        <end position="366"/>
    </location>
</feature>
<keyword evidence="2" id="KW-0812">Transmembrane</keyword>
<reference evidence="3" key="1">
    <citation type="submission" date="2020-05" db="EMBL/GenBank/DDBJ databases">
        <title>WGS assembly of Panicum virgatum.</title>
        <authorList>
            <person name="Lovell J.T."/>
            <person name="Jenkins J."/>
            <person name="Shu S."/>
            <person name="Juenger T.E."/>
            <person name="Schmutz J."/>
        </authorList>
    </citation>
    <scope>NUCLEOTIDE SEQUENCE</scope>
    <source>
        <strain evidence="3">AP13</strain>
    </source>
</reference>
<gene>
    <name evidence="3" type="ORF">PVAP13_5NG126200</name>
</gene>
<feature type="region of interest" description="Disordered" evidence="1">
    <location>
        <begin position="90"/>
        <end position="135"/>
    </location>
</feature>
<feature type="compositionally biased region" description="Basic residues" evidence="1">
    <location>
        <begin position="33"/>
        <end position="43"/>
    </location>
</feature>
<evidence type="ECO:0000313" key="3">
    <source>
        <dbReference type="EMBL" id="KAG2587225.1"/>
    </source>
</evidence>
<evidence type="ECO:0000256" key="2">
    <source>
        <dbReference type="SAM" id="Phobius"/>
    </source>
</evidence>
<feature type="transmembrane region" description="Helical" evidence="2">
    <location>
        <begin position="298"/>
        <end position="323"/>
    </location>
</feature>
<evidence type="ECO:0000313" key="4">
    <source>
        <dbReference type="Proteomes" id="UP000823388"/>
    </source>
</evidence>
<keyword evidence="4" id="KW-1185">Reference proteome</keyword>
<dbReference type="InterPro" id="IPR025461">
    <property type="entry name" value="ABA4-like"/>
</dbReference>